<dbReference type="SUPFAM" id="SSF53067">
    <property type="entry name" value="Actin-like ATPase domain"/>
    <property type="match status" value="1"/>
</dbReference>
<accession>A0A919U6G4</accession>
<comment type="caution">
    <text evidence="2">The sequence shown here is derived from an EMBL/GenBank/DDBJ whole genome shotgun (WGS) entry which is preliminary data.</text>
</comment>
<reference evidence="2" key="1">
    <citation type="submission" date="2021-01" db="EMBL/GenBank/DDBJ databases">
        <title>Whole genome shotgun sequence of Cellulomonas pakistanensis NBRC 110800.</title>
        <authorList>
            <person name="Komaki H."/>
            <person name="Tamura T."/>
        </authorList>
    </citation>
    <scope>NUCLEOTIDE SEQUENCE</scope>
    <source>
        <strain evidence="2">NBRC 110800</strain>
    </source>
</reference>
<dbReference type="Proteomes" id="UP000642125">
    <property type="component" value="Unassembled WGS sequence"/>
</dbReference>
<sequence length="337" mass="34016">MTDTTVRPAGTAADTATTAIGPGAPVLAFDVGGTTIKAAYVDADGVPGTILRTPSPAFGPSSAVAVVDAVAELAGRLTPPGAAPRALGLTLPGIVDDETGFATYSENLGWRDVDFAALCRSRLALPVAIGHDVRSGGTAEMELGAGRGHRTAVVVVLGTGVSAAVFVDGRPVVARGYAGEIGHAVVIPRGEACVCGNQGCLEAVSSAAAVARRYSRMSGREVAGAREVVEAMAAGDTIAAAVWDTAVEGLALGLSHVASLIQPEVIVLGGGLAEAGDHLFGPLRARLASLLTYVPVPPLVKARAGENAGLLGSALLARRALDRTDDRSTDDRGTHHR</sequence>
<evidence type="ECO:0000256" key="1">
    <source>
        <dbReference type="ARBA" id="ARBA00006479"/>
    </source>
</evidence>
<dbReference type="EMBL" id="BONO01000010">
    <property type="protein sequence ID" value="GIG36235.1"/>
    <property type="molecule type" value="Genomic_DNA"/>
</dbReference>
<dbReference type="RefSeq" id="WP_203668261.1">
    <property type="nucleotide sequence ID" value="NZ_BONO01000010.1"/>
</dbReference>
<dbReference type="Gene3D" id="3.30.420.40">
    <property type="match status" value="2"/>
</dbReference>
<name>A0A919U6G4_9CELL</name>
<proteinExistence type="inferred from homology"/>
<evidence type="ECO:0000313" key="3">
    <source>
        <dbReference type="Proteomes" id="UP000642125"/>
    </source>
</evidence>
<dbReference type="PANTHER" id="PTHR18964:SF149">
    <property type="entry name" value="BIFUNCTIONAL UDP-N-ACETYLGLUCOSAMINE 2-EPIMERASE_N-ACETYLMANNOSAMINE KINASE"/>
    <property type="match status" value="1"/>
</dbReference>
<dbReference type="PANTHER" id="PTHR18964">
    <property type="entry name" value="ROK (REPRESSOR, ORF, KINASE) FAMILY"/>
    <property type="match status" value="1"/>
</dbReference>
<organism evidence="2 3">
    <name type="scientific">Cellulomonas pakistanensis</name>
    <dbReference type="NCBI Taxonomy" id="992287"/>
    <lineage>
        <taxon>Bacteria</taxon>
        <taxon>Bacillati</taxon>
        <taxon>Actinomycetota</taxon>
        <taxon>Actinomycetes</taxon>
        <taxon>Micrococcales</taxon>
        <taxon>Cellulomonadaceae</taxon>
        <taxon>Cellulomonas</taxon>
    </lineage>
</organism>
<dbReference type="InterPro" id="IPR043129">
    <property type="entry name" value="ATPase_NBD"/>
</dbReference>
<gene>
    <name evidence="2" type="primary">glk</name>
    <name evidence="2" type="ORF">Cpa01nite_16160</name>
</gene>
<comment type="similarity">
    <text evidence="1">Belongs to the ROK (NagC/XylR) family.</text>
</comment>
<dbReference type="AlphaFoldDB" id="A0A919U6G4"/>
<evidence type="ECO:0000313" key="2">
    <source>
        <dbReference type="EMBL" id="GIG36235.1"/>
    </source>
</evidence>
<keyword evidence="3" id="KW-1185">Reference proteome</keyword>
<dbReference type="Pfam" id="PF00480">
    <property type="entry name" value="ROK"/>
    <property type="match status" value="1"/>
</dbReference>
<dbReference type="InterPro" id="IPR000600">
    <property type="entry name" value="ROK"/>
</dbReference>
<protein>
    <submittedName>
        <fullName evidence="2">Glucokinase</fullName>
    </submittedName>
</protein>